<gene>
    <name evidence="1" type="ORF">K431DRAFT_68537</name>
</gene>
<evidence type="ECO:0000313" key="2">
    <source>
        <dbReference type="Proteomes" id="UP000799441"/>
    </source>
</evidence>
<comment type="caution">
    <text evidence="1">The sequence shown here is derived from an EMBL/GenBank/DDBJ whole genome shotgun (WGS) entry which is preliminary data.</text>
</comment>
<name>A0A9P4QAX8_9PEZI</name>
<dbReference type="Proteomes" id="UP000799441">
    <property type="component" value="Unassembled WGS sequence"/>
</dbReference>
<organism evidence="1 2">
    <name type="scientific">Polychaeton citri CBS 116435</name>
    <dbReference type="NCBI Taxonomy" id="1314669"/>
    <lineage>
        <taxon>Eukaryota</taxon>
        <taxon>Fungi</taxon>
        <taxon>Dikarya</taxon>
        <taxon>Ascomycota</taxon>
        <taxon>Pezizomycotina</taxon>
        <taxon>Dothideomycetes</taxon>
        <taxon>Dothideomycetidae</taxon>
        <taxon>Capnodiales</taxon>
        <taxon>Capnodiaceae</taxon>
        <taxon>Polychaeton</taxon>
    </lineage>
</organism>
<sequence length="80" mass="9060">MCLQHNKHSATYKVKSHILFDLLGKSKTVHSTKQHSTNAHMSIVAFLHTHTHTHTHTHFDGRRIGVSGGFITVESHDSMY</sequence>
<keyword evidence="2" id="KW-1185">Reference proteome</keyword>
<dbReference type="AlphaFoldDB" id="A0A9P4QAX8"/>
<reference evidence="1" key="1">
    <citation type="journal article" date="2020" name="Stud. Mycol.">
        <title>101 Dothideomycetes genomes: a test case for predicting lifestyles and emergence of pathogens.</title>
        <authorList>
            <person name="Haridas S."/>
            <person name="Albert R."/>
            <person name="Binder M."/>
            <person name="Bloem J."/>
            <person name="Labutti K."/>
            <person name="Salamov A."/>
            <person name="Andreopoulos B."/>
            <person name="Baker S."/>
            <person name="Barry K."/>
            <person name="Bills G."/>
            <person name="Bluhm B."/>
            <person name="Cannon C."/>
            <person name="Castanera R."/>
            <person name="Culley D."/>
            <person name="Daum C."/>
            <person name="Ezra D."/>
            <person name="Gonzalez J."/>
            <person name="Henrissat B."/>
            <person name="Kuo A."/>
            <person name="Liang C."/>
            <person name="Lipzen A."/>
            <person name="Lutzoni F."/>
            <person name="Magnuson J."/>
            <person name="Mondo S."/>
            <person name="Nolan M."/>
            <person name="Ohm R."/>
            <person name="Pangilinan J."/>
            <person name="Park H.-J."/>
            <person name="Ramirez L."/>
            <person name="Alfaro M."/>
            <person name="Sun H."/>
            <person name="Tritt A."/>
            <person name="Yoshinaga Y."/>
            <person name="Zwiers L.-H."/>
            <person name="Turgeon B."/>
            <person name="Goodwin S."/>
            <person name="Spatafora J."/>
            <person name="Crous P."/>
            <person name="Grigoriev I."/>
        </authorList>
    </citation>
    <scope>NUCLEOTIDE SEQUENCE</scope>
    <source>
        <strain evidence="1">CBS 116435</strain>
    </source>
</reference>
<proteinExistence type="predicted"/>
<dbReference type="EMBL" id="MU003789">
    <property type="protein sequence ID" value="KAF2721556.1"/>
    <property type="molecule type" value="Genomic_DNA"/>
</dbReference>
<evidence type="ECO:0000313" key="1">
    <source>
        <dbReference type="EMBL" id="KAF2721556.1"/>
    </source>
</evidence>
<protein>
    <submittedName>
        <fullName evidence="1">Uncharacterized protein</fullName>
    </submittedName>
</protein>
<accession>A0A9P4QAX8</accession>